<reference evidence="2" key="1">
    <citation type="submission" date="2020-05" db="EMBL/GenBank/DDBJ databases">
        <authorList>
            <person name="Chiriac C."/>
            <person name="Salcher M."/>
            <person name="Ghai R."/>
            <person name="Kavagutti S V."/>
        </authorList>
    </citation>
    <scope>NUCLEOTIDE SEQUENCE</scope>
</reference>
<name>A0A6J6YT04_9ZZZZ</name>
<dbReference type="AlphaFoldDB" id="A0A6J6YT04"/>
<dbReference type="EMBL" id="CAFAAI010000329">
    <property type="protein sequence ID" value="CAB4812309.1"/>
    <property type="molecule type" value="Genomic_DNA"/>
</dbReference>
<accession>A0A6J6YT04</accession>
<proteinExistence type="predicted"/>
<sequence>MVTAAVGVAAAATVKALPAPVPFGEMMVTVPVVAPTGTVAVIVVLFTTVAGVVVPLKLTWVAPRNPVPVMVTTVPTDELVGLIDVIAAGAGGGGGGTVTVSCVAATTVPFGVITLTLTGPAVAASGMLVVICVPAGLTLTAAESPPNETAVAPEKLVPLMVTTLPMSPVAGVKPVMVGANGLVITVNCATDVRLPLGKVTTIEPAPTVAPTGTNTSRRVALITLNIAAVPLTVTAVAVSRPRPPTCTIAPTCPDEGSNPSNVGLGSVSDGVGVMPCDTAAAVGKASTEASPANAVAVSLGM</sequence>
<keyword evidence="1" id="KW-0812">Transmembrane</keyword>
<feature type="transmembrane region" description="Helical" evidence="1">
    <location>
        <begin position="32"/>
        <end position="54"/>
    </location>
</feature>
<protein>
    <submittedName>
        <fullName evidence="2">Unannotated protein</fullName>
    </submittedName>
</protein>
<evidence type="ECO:0000313" key="2">
    <source>
        <dbReference type="EMBL" id="CAB4812309.1"/>
    </source>
</evidence>
<gene>
    <name evidence="2" type="ORF">UFOPK2992_01663</name>
</gene>
<keyword evidence="1" id="KW-0472">Membrane</keyword>
<evidence type="ECO:0000256" key="1">
    <source>
        <dbReference type="SAM" id="Phobius"/>
    </source>
</evidence>
<organism evidence="2">
    <name type="scientific">freshwater metagenome</name>
    <dbReference type="NCBI Taxonomy" id="449393"/>
    <lineage>
        <taxon>unclassified sequences</taxon>
        <taxon>metagenomes</taxon>
        <taxon>ecological metagenomes</taxon>
    </lineage>
</organism>
<keyword evidence="1" id="KW-1133">Transmembrane helix</keyword>